<name>A0A087DA85_9BIFI</name>
<evidence type="ECO:0000313" key="2">
    <source>
        <dbReference type="Proteomes" id="UP000029066"/>
    </source>
</evidence>
<dbReference type="STRING" id="1437607.BISA_0835"/>
<reference evidence="1 2" key="1">
    <citation type="submission" date="2014-03" db="EMBL/GenBank/DDBJ databases">
        <title>Genomics of Bifidobacteria.</title>
        <authorList>
            <person name="Ventura M."/>
            <person name="Milani C."/>
            <person name="Lugli G.A."/>
        </authorList>
    </citation>
    <scope>NUCLEOTIDE SEQUENCE [LARGE SCALE GENOMIC DNA]</scope>
    <source>
        <strain evidence="1 2">DSM 23967</strain>
    </source>
</reference>
<dbReference type="RefSeq" id="WP_033891065.1">
    <property type="nucleotide sequence ID" value="NZ_JDUT01000010.1"/>
</dbReference>
<dbReference type="Proteomes" id="UP000029066">
    <property type="component" value="Unassembled WGS sequence"/>
</dbReference>
<dbReference type="InterPro" id="IPR058154">
    <property type="entry name" value="Bxb1_TTP-like"/>
</dbReference>
<evidence type="ECO:0000313" key="1">
    <source>
        <dbReference type="EMBL" id="KFI92435.1"/>
    </source>
</evidence>
<accession>A0A087DA85</accession>
<dbReference type="Pfam" id="PF25681">
    <property type="entry name" value="Phage_TTP_17"/>
    <property type="match status" value="1"/>
</dbReference>
<dbReference type="AlphaFoldDB" id="A0A087DA85"/>
<dbReference type="OrthoDB" id="3234380at2"/>
<sequence>MADNSYISSGNNADLVRAIKDYALFLFDEGETFTKPAGVDWTPPANKLPIGYNSEDGTTIHPEPGDETEINGHNGDVVYSETDPGYWTFQFSALEGKKSVVELYTNATVDEDGGIHVKDASTSKTMSMVLAGLDQKERPVIVYAEKVKVSDRDDISLKSTDLLQFNMTLKAFKGSDGYQWNAWGMVVESTAGTAAQADVEQASIQQATA</sequence>
<gene>
    <name evidence="1" type="ORF">BISA_0835</name>
</gene>
<dbReference type="EMBL" id="JGZN01000008">
    <property type="protein sequence ID" value="KFI92435.1"/>
    <property type="molecule type" value="Genomic_DNA"/>
</dbReference>
<protein>
    <submittedName>
        <fullName evidence="1">Bacterial Ig-like domain, group 2</fullName>
    </submittedName>
</protein>
<organism evidence="1 2">
    <name type="scientific">Bifidobacterium saguini DSM 23967</name>
    <dbReference type="NCBI Taxonomy" id="1437607"/>
    <lineage>
        <taxon>Bacteria</taxon>
        <taxon>Bacillati</taxon>
        <taxon>Actinomycetota</taxon>
        <taxon>Actinomycetes</taxon>
        <taxon>Bifidobacteriales</taxon>
        <taxon>Bifidobacteriaceae</taxon>
        <taxon>Bifidobacterium</taxon>
    </lineage>
</organism>
<comment type="caution">
    <text evidence="1">The sequence shown here is derived from an EMBL/GenBank/DDBJ whole genome shotgun (WGS) entry which is preliminary data.</text>
</comment>
<proteinExistence type="predicted"/>